<keyword evidence="4 8" id="KW-0732">Signal</keyword>
<dbReference type="GO" id="GO:1901696">
    <property type="term" value="P:cannabinoid biosynthetic process"/>
    <property type="evidence" value="ECO:0007669"/>
    <property type="project" value="UniProtKB-ARBA"/>
</dbReference>
<dbReference type="InterPro" id="IPR016169">
    <property type="entry name" value="FAD-bd_PCMH_sub2"/>
</dbReference>
<dbReference type="InterPro" id="IPR016167">
    <property type="entry name" value="FAD-bd_PCMH_sub1"/>
</dbReference>
<organism evidence="10 11">
    <name type="scientific">Ficus carica</name>
    <name type="common">Common fig</name>
    <dbReference type="NCBI Taxonomy" id="3494"/>
    <lineage>
        <taxon>Eukaryota</taxon>
        <taxon>Viridiplantae</taxon>
        <taxon>Streptophyta</taxon>
        <taxon>Embryophyta</taxon>
        <taxon>Tracheophyta</taxon>
        <taxon>Spermatophyta</taxon>
        <taxon>Magnoliopsida</taxon>
        <taxon>eudicotyledons</taxon>
        <taxon>Gunneridae</taxon>
        <taxon>Pentapetalae</taxon>
        <taxon>rosids</taxon>
        <taxon>fabids</taxon>
        <taxon>Rosales</taxon>
        <taxon>Moraceae</taxon>
        <taxon>Ficeae</taxon>
        <taxon>Ficus</taxon>
    </lineage>
</organism>
<dbReference type="AlphaFoldDB" id="A0AA88E524"/>
<evidence type="ECO:0000256" key="2">
    <source>
        <dbReference type="ARBA" id="ARBA00005466"/>
    </source>
</evidence>
<gene>
    <name evidence="10" type="ORF">TIFTF001_035148</name>
</gene>
<evidence type="ECO:0000256" key="3">
    <source>
        <dbReference type="ARBA" id="ARBA00022630"/>
    </source>
</evidence>
<feature type="signal peptide" evidence="8">
    <location>
        <begin position="1"/>
        <end position="20"/>
    </location>
</feature>
<feature type="chain" id="PRO_5041683324" description="FAD-binding PCMH-type domain-containing protein" evidence="8">
    <location>
        <begin position="21"/>
        <end position="535"/>
    </location>
</feature>
<evidence type="ECO:0000313" key="11">
    <source>
        <dbReference type="Proteomes" id="UP001187192"/>
    </source>
</evidence>
<keyword evidence="11" id="KW-1185">Reference proteome</keyword>
<dbReference type="InterPro" id="IPR016166">
    <property type="entry name" value="FAD-bd_PCMH"/>
</dbReference>
<protein>
    <recommendedName>
        <fullName evidence="9">FAD-binding PCMH-type domain-containing protein</fullName>
    </recommendedName>
</protein>
<comment type="similarity">
    <text evidence="2">Belongs to the oxygen-dependent FAD-linked oxidoreductase family.</text>
</comment>
<evidence type="ECO:0000256" key="5">
    <source>
        <dbReference type="ARBA" id="ARBA00022827"/>
    </source>
</evidence>
<evidence type="ECO:0000256" key="8">
    <source>
        <dbReference type="SAM" id="SignalP"/>
    </source>
</evidence>
<keyword evidence="3" id="KW-0285">Flavoprotein</keyword>
<dbReference type="SUPFAM" id="SSF56176">
    <property type="entry name" value="FAD-binding/transporter-associated domain-like"/>
    <property type="match status" value="1"/>
</dbReference>
<proteinExistence type="inferred from homology"/>
<dbReference type="InterPro" id="IPR036318">
    <property type="entry name" value="FAD-bd_PCMH-like_sf"/>
</dbReference>
<name>A0AA88E524_FICCA</name>
<dbReference type="PROSITE" id="PS51387">
    <property type="entry name" value="FAD_PCMH"/>
    <property type="match status" value="1"/>
</dbReference>
<evidence type="ECO:0000256" key="4">
    <source>
        <dbReference type="ARBA" id="ARBA00022729"/>
    </source>
</evidence>
<dbReference type="PANTHER" id="PTHR32448">
    <property type="entry name" value="OS08G0158400 PROTEIN"/>
    <property type="match status" value="1"/>
</dbReference>
<dbReference type="GO" id="GO:0071949">
    <property type="term" value="F:FAD binding"/>
    <property type="evidence" value="ECO:0007669"/>
    <property type="project" value="InterPro"/>
</dbReference>
<dbReference type="EMBL" id="BTGU01000285">
    <property type="protein sequence ID" value="GMN66076.1"/>
    <property type="molecule type" value="Genomic_DNA"/>
</dbReference>
<dbReference type="Gene3D" id="3.40.462.20">
    <property type="match status" value="1"/>
</dbReference>
<dbReference type="Proteomes" id="UP001187192">
    <property type="component" value="Unassembled WGS sequence"/>
</dbReference>
<reference evidence="10" key="1">
    <citation type="submission" date="2023-07" db="EMBL/GenBank/DDBJ databases">
        <title>draft genome sequence of fig (Ficus carica).</title>
        <authorList>
            <person name="Takahashi T."/>
            <person name="Nishimura K."/>
        </authorList>
    </citation>
    <scope>NUCLEOTIDE SEQUENCE</scope>
</reference>
<dbReference type="Gene3D" id="3.30.43.10">
    <property type="entry name" value="Uridine Diphospho-n-acetylenolpyruvylglucosamine Reductase, domain 2"/>
    <property type="match status" value="1"/>
</dbReference>
<evidence type="ECO:0000256" key="7">
    <source>
        <dbReference type="ARBA" id="ARBA00023180"/>
    </source>
</evidence>
<evidence type="ECO:0000259" key="9">
    <source>
        <dbReference type="PROSITE" id="PS51387"/>
    </source>
</evidence>
<accession>A0AA88E524</accession>
<dbReference type="FunFam" id="3.30.43.10:FF:000004">
    <property type="entry name" value="Berberine bridge enzyme-like 15"/>
    <property type="match status" value="1"/>
</dbReference>
<dbReference type="GO" id="GO:0016491">
    <property type="term" value="F:oxidoreductase activity"/>
    <property type="evidence" value="ECO:0007669"/>
    <property type="project" value="InterPro"/>
</dbReference>
<dbReference type="Gramene" id="FCD_00028519-RA">
    <property type="protein sequence ID" value="FCD_00028519-RA:cds"/>
    <property type="gene ID" value="FCD_00028519"/>
</dbReference>
<dbReference type="Pfam" id="PF08031">
    <property type="entry name" value="BBE"/>
    <property type="match status" value="1"/>
</dbReference>
<evidence type="ECO:0000313" key="10">
    <source>
        <dbReference type="EMBL" id="GMN66076.1"/>
    </source>
</evidence>
<feature type="domain" description="FAD-binding PCMH-type" evidence="9">
    <location>
        <begin position="73"/>
        <end position="247"/>
    </location>
</feature>
<comment type="caution">
    <text evidence="10">The sequence shown here is derived from an EMBL/GenBank/DDBJ whole genome shotgun (WGS) entry which is preliminary data.</text>
</comment>
<evidence type="ECO:0000256" key="1">
    <source>
        <dbReference type="ARBA" id="ARBA00001974"/>
    </source>
</evidence>
<dbReference type="Gene3D" id="3.30.465.10">
    <property type="match status" value="1"/>
</dbReference>
<keyword evidence="6" id="KW-1015">Disulfide bond</keyword>
<keyword evidence="7" id="KW-0325">Glycoprotein</keyword>
<dbReference type="Pfam" id="PF01565">
    <property type="entry name" value="FAD_binding_4"/>
    <property type="match status" value="1"/>
</dbReference>
<evidence type="ECO:0000256" key="6">
    <source>
        <dbReference type="ARBA" id="ARBA00023157"/>
    </source>
</evidence>
<comment type="cofactor">
    <cofactor evidence="1">
        <name>FAD</name>
        <dbReference type="ChEBI" id="CHEBI:57692"/>
    </cofactor>
</comment>
<keyword evidence="5" id="KW-0274">FAD</keyword>
<dbReference type="InterPro" id="IPR006094">
    <property type="entry name" value="Oxid_FAD_bind_N"/>
</dbReference>
<sequence>MKTQIFTILISICLLQILMAISDQTHETFLQCLSSHSQQTTTPISSITYFPGNTSYSSVLESYIRNLRFSSPTTPKPLFIVAATHISHIQATITCCKIHGLQIRIRSGGHDYDGLSYISDEPFIILDMFNLRGIQVNIEEEYAWVESGATLGELYYKIAEKSKIHGFPAGVCPTVGVGGHFSGGGYGNLMRKYGLSTDNVVDAKIVDVNGNVMDRKSMGEDLFWAIRGGGGASFGVIVSWKIKLVSVPEVVTVFRVERTLEQGGTDIVLQWQDVADKLDEDVFIRVVLMPVNKKTQKTVKAKFVCLFLGNAKRLEALMEESLPKLGLRKEDYFEMSWIESVLYWTNYPIGTPVDVLLERVPESEKFLKKKSDYVQEPIKREEMEGIWRKMVELTKPVLTLNPYGGKMSEISEVETAFPHRAGNMYKIQYSVQWKEEGAEVSEQNLDRIRKLYEYMTPHVSKAPRCSYLNYRDVDLGTNGIGNNASYKKASVWGTKYFNGNFDRLVEVKTKVDPGNFFRYEQSIPSLVTSVGKMAL</sequence>
<dbReference type="InterPro" id="IPR012951">
    <property type="entry name" value="BBE"/>
</dbReference>